<dbReference type="Proteomes" id="UP000464378">
    <property type="component" value="Chromosome"/>
</dbReference>
<gene>
    <name evidence="2" type="ORF">GMBLW1_04490</name>
</gene>
<dbReference type="InterPro" id="IPR050491">
    <property type="entry name" value="AmpC-like"/>
</dbReference>
<dbReference type="PANTHER" id="PTHR46825">
    <property type="entry name" value="D-ALANYL-D-ALANINE-CARBOXYPEPTIDASE/ENDOPEPTIDASE AMPH"/>
    <property type="match status" value="1"/>
</dbReference>
<evidence type="ECO:0000259" key="1">
    <source>
        <dbReference type="Pfam" id="PF00144"/>
    </source>
</evidence>
<dbReference type="InParanoid" id="A0A6C2YQB5"/>
<evidence type="ECO:0000313" key="3">
    <source>
        <dbReference type="Proteomes" id="UP000464378"/>
    </source>
</evidence>
<protein>
    <recommendedName>
        <fullName evidence="1">Beta-lactamase-related domain-containing protein</fullName>
    </recommendedName>
</protein>
<organism evidence="2">
    <name type="scientific">Tuwongella immobilis</name>
    <dbReference type="NCBI Taxonomy" id="692036"/>
    <lineage>
        <taxon>Bacteria</taxon>
        <taxon>Pseudomonadati</taxon>
        <taxon>Planctomycetota</taxon>
        <taxon>Planctomycetia</taxon>
        <taxon>Gemmatales</taxon>
        <taxon>Gemmataceae</taxon>
        <taxon>Tuwongella</taxon>
    </lineage>
</organism>
<name>A0A6C2YQB5_9BACT</name>
<accession>A0A6C2YQB5</accession>
<dbReference type="AlphaFoldDB" id="A0A6C2YQB5"/>
<evidence type="ECO:0000313" key="2">
    <source>
        <dbReference type="EMBL" id="VIP03511.1"/>
    </source>
</evidence>
<dbReference type="EMBL" id="LR593887">
    <property type="protein sequence ID" value="VTS04390.1"/>
    <property type="molecule type" value="Genomic_DNA"/>
</dbReference>
<dbReference type="InterPro" id="IPR012338">
    <property type="entry name" value="Beta-lactam/transpept-like"/>
</dbReference>
<dbReference type="RefSeq" id="WP_162658625.1">
    <property type="nucleotide sequence ID" value="NZ_LR593887.1"/>
</dbReference>
<dbReference type="KEGG" id="tim:GMBLW1_04490"/>
<dbReference type="InterPro" id="IPR001466">
    <property type="entry name" value="Beta-lactam-related"/>
</dbReference>
<sequence length="428" mass="47353">MLIRAVLGALTLLLVETRLAIGEEPKPSIPMTGTSDPLTQSLDDTMRDFMIEHGVVGASVAVAKDGKLVYARGFGFADRDTKRLVQPNTRFRIASVSKPITAIAVLKLAEQGKLKLDEPMLPQLQLQPYLRSNAKLDERIPKITIRQLLQHTAGLDRAVSGDPVFLPRRIRQAMELERLPNTQEIVRYTLGKPLAFDPGTKYVYSNVGYSILGRLIEQASGMPYERYCQQQVLAPLGVTRMQIGRSRIADRPADETRYYLPAEVSLQSLFDDGKCAPPDGSWNQETLDAVGGWIASAPDLARVISMFDHPKLGVLKDSSIVNQLTQRPTGIAPKEGAKSPVTYYGLGFLVRPNKEATANTIWHNGRLDGTSSLMVRWHDGRVWVVLLNGSVNAKQDALGDLIDPILGRAVLKNAQWPNDDQFLKWLAP</sequence>
<keyword evidence="3" id="KW-1185">Reference proteome</keyword>
<dbReference type="EMBL" id="LR586016">
    <property type="protein sequence ID" value="VIP03511.1"/>
    <property type="molecule type" value="Genomic_DNA"/>
</dbReference>
<dbReference type="SUPFAM" id="SSF56601">
    <property type="entry name" value="beta-lactamase/transpeptidase-like"/>
    <property type="match status" value="1"/>
</dbReference>
<proteinExistence type="predicted"/>
<feature type="domain" description="Beta-lactamase-related" evidence="1">
    <location>
        <begin position="42"/>
        <end position="397"/>
    </location>
</feature>
<dbReference type="Pfam" id="PF00144">
    <property type="entry name" value="Beta-lactamase"/>
    <property type="match status" value="1"/>
</dbReference>
<dbReference type="Gene3D" id="3.40.710.10">
    <property type="entry name" value="DD-peptidase/beta-lactamase superfamily"/>
    <property type="match status" value="1"/>
</dbReference>
<reference evidence="2" key="1">
    <citation type="submission" date="2019-04" db="EMBL/GenBank/DDBJ databases">
        <authorList>
            <consortium name="Science for Life Laboratories"/>
        </authorList>
    </citation>
    <scope>NUCLEOTIDE SEQUENCE</scope>
    <source>
        <strain evidence="2">MBLW1</strain>
    </source>
</reference>
<dbReference type="PANTHER" id="PTHR46825:SF9">
    <property type="entry name" value="BETA-LACTAMASE-RELATED DOMAIN-CONTAINING PROTEIN"/>
    <property type="match status" value="1"/>
</dbReference>